<evidence type="ECO:0000313" key="2">
    <source>
        <dbReference type="Proteomes" id="UP001295684"/>
    </source>
</evidence>
<name>A0AAD1XP86_EUPCR</name>
<organism evidence="1 2">
    <name type="scientific">Euplotes crassus</name>
    <dbReference type="NCBI Taxonomy" id="5936"/>
    <lineage>
        <taxon>Eukaryota</taxon>
        <taxon>Sar</taxon>
        <taxon>Alveolata</taxon>
        <taxon>Ciliophora</taxon>
        <taxon>Intramacronucleata</taxon>
        <taxon>Spirotrichea</taxon>
        <taxon>Hypotrichia</taxon>
        <taxon>Euplotida</taxon>
        <taxon>Euplotidae</taxon>
        <taxon>Moneuplotes</taxon>
    </lineage>
</organism>
<accession>A0AAD1XP86</accession>
<proteinExistence type="predicted"/>
<gene>
    <name evidence="1" type="ORF">ECRASSUSDP1_LOCUS17737</name>
</gene>
<dbReference type="AlphaFoldDB" id="A0AAD1XP86"/>
<keyword evidence="2" id="KW-1185">Reference proteome</keyword>
<sequence>MFELATDTVIVCGTMTGDYNTFSTDTFALKMNYLGEIQAMKFYRTAVDNPTEVNCNKGLSGFFLFLKSSTNLIVTQMDSNLDVTYSSSTPVASTFLMAHTSSTDKHAVYFSETNGDVYMLCMNGIADTAPSSLKFKNNGYPFTHSSNVLETGGYHVGFMSDGNRGKSDIYY</sequence>
<dbReference type="EMBL" id="CAMPGE010017923">
    <property type="protein sequence ID" value="CAI2376368.1"/>
    <property type="molecule type" value="Genomic_DNA"/>
</dbReference>
<protein>
    <submittedName>
        <fullName evidence="1">Uncharacterized protein</fullName>
    </submittedName>
</protein>
<reference evidence="1" key="1">
    <citation type="submission" date="2023-07" db="EMBL/GenBank/DDBJ databases">
        <authorList>
            <consortium name="AG Swart"/>
            <person name="Singh M."/>
            <person name="Singh A."/>
            <person name="Seah K."/>
            <person name="Emmerich C."/>
        </authorList>
    </citation>
    <scope>NUCLEOTIDE SEQUENCE</scope>
    <source>
        <strain evidence="1">DP1</strain>
    </source>
</reference>
<comment type="caution">
    <text evidence="1">The sequence shown here is derived from an EMBL/GenBank/DDBJ whole genome shotgun (WGS) entry which is preliminary data.</text>
</comment>
<evidence type="ECO:0000313" key="1">
    <source>
        <dbReference type="EMBL" id="CAI2376368.1"/>
    </source>
</evidence>
<dbReference type="Proteomes" id="UP001295684">
    <property type="component" value="Unassembled WGS sequence"/>
</dbReference>